<gene>
    <name evidence="2" type="ORF">CSF007_6725</name>
</gene>
<protein>
    <submittedName>
        <fullName evidence="2">Putrescine transport system permease protein PotI</fullName>
    </submittedName>
</protein>
<dbReference type="EMBL" id="LN681231">
    <property type="protein sequence ID" value="CEK27102.1"/>
    <property type="molecule type" value="Genomic_DNA"/>
</dbReference>
<evidence type="ECO:0000256" key="1">
    <source>
        <dbReference type="SAM" id="Phobius"/>
    </source>
</evidence>
<keyword evidence="1" id="KW-0812">Transmembrane</keyword>
<accession>A0A0A8VBH7</accession>
<organism evidence="2">
    <name type="scientific">Yersinia ruckeri</name>
    <dbReference type="NCBI Taxonomy" id="29486"/>
    <lineage>
        <taxon>Bacteria</taxon>
        <taxon>Pseudomonadati</taxon>
        <taxon>Pseudomonadota</taxon>
        <taxon>Gammaproteobacteria</taxon>
        <taxon>Enterobacterales</taxon>
        <taxon>Yersiniaceae</taxon>
        <taxon>Yersinia</taxon>
    </lineage>
</organism>
<reference evidence="2" key="1">
    <citation type="journal article" date="2015" name="Genome Announc.">
        <title>Complete Genome Sequence of Yersinia ruckeri Strain CSF007-82, Etiologic Agent of Red Mouth Disease in Salmonid Fish.</title>
        <authorList>
            <person name="Nelson M.C."/>
            <person name="LaPatra S.E."/>
            <person name="Welch T.J."/>
            <person name="Graf J."/>
        </authorList>
    </citation>
    <scope>NUCLEOTIDE SEQUENCE</scope>
    <source>
        <strain evidence="2">CSF007-82</strain>
    </source>
</reference>
<feature type="transmembrane region" description="Helical" evidence="1">
    <location>
        <begin position="15"/>
        <end position="36"/>
    </location>
</feature>
<keyword evidence="1" id="KW-1133">Transmembrane helix</keyword>
<sequence>MLVFSSVRMGVNPEINALATLILLVVGMVGLIAWWVMSRSEKQRLRELRQSTHS</sequence>
<evidence type="ECO:0000313" key="2">
    <source>
        <dbReference type="EMBL" id="CEK27102.1"/>
    </source>
</evidence>
<keyword evidence="1" id="KW-0472">Membrane</keyword>
<dbReference type="AlphaFoldDB" id="A0A0A8VBH7"/>
<proteinExistence type="predicted"/>
<name>A0A0A8VBH7_YERRU</name>